<name>A0A3B0T913_9ZZZZ</name>
<dbReference type="SUPFAM" id="SSF52799">
    <property type="entry name" value="(Phosphotyrosine protein) phosphatases II"/>
    <property type="match status" value="1"/>
</dbReference>
<evidence type="ECO:0000313" key="2">
    <source>
        <dbReference type="EMBL" id="VAW08599.1"/>
    </source>
</evidence>
<organism evidence="2">
    <name type="scientific">hydrothermal vent metagenome</name>
    <dbReference type="NCBI Taxonomy" id="652676"/>
    <lineage>
        <taxon>unclassified sequences</taxon>
        <taxon>metagenomes</taxon>
        <taxon>ecological metagenomes</taxon>
    </lineage>
</organism>
<evidence type="ECO:0000259" key="1">
    <source>
        <dbReference type="PROSITE" id="PS50056"/>
    </source>
</evidence>
<dbReference type="InterPro" id="IPR029021">
    <property type="entry name" value="Prot-tyrosine_phosphatase-like"/>
</dbReference>
<dbReference type="InterPro" id="IPR000387">
    <property type="entry name" value="Tyr_Pase_dom"/>
</dbReference>
<dbReference type="PROSITE" id="PS50056">
    <property type="entry name" value="TYR_PHOSPHATASE_2"/>
    <property type="match status" value="1"/>
</dbReference>
<proteinExistence type="predicted"/>
<protein>
    <recommendedName>
        <fullName evidence="1">Tyrosine specific protein phosphatases domain-containing protein</fullName>
    </recommendedName>
</protein>
<reference evidence="2" key="1">
    <citation type="submission" date="2018-06" db="EMBL/GenBank/DDBJ databases">
        <authorList>
            <person name="Zhirakovskaya E."/>
        </authorList>
    </citation>
    <scope>NUCLEOTIDE SEQUENCE</scope>
</reference>
<dbReference type="Gene3D" id="3.90.190.10">
    <property type="entry name" value="Protein tyrosine phosphatase superfamily"/>
    <property type="match status" value="1"/>
</dbReference>
<accession>A0A3B0T913</accession>
<dbReference type="CDD" id="cd14498">
    <property type="entry name" value="DSP"/>
    <property type="match status" value="1"/>
</dbReference>
<sequence length="195" mass="21964">MHTYESVTKWHRTLCPLTDQITISGDLHEDPQHAVTQIDGWQRAGITHVLDTRFEWSDEDLVALHAPEIIYSQVGTDDDGRGQPDRWFDAGVAFAARALASPDSVLLVHCHMGINRGPSMAYRILLDLDWDPINALDAIRDARPIADIGYAKEALGHFHCTYDVSPDQRTQDRDRLDAWLRGYPTTGLHLTRDPG</sequence>
<dbReference type="AlphaFoldDB" id="A0A3B0T913"/>
<gene>
    <name evidence="2" type="ORF">MNBD_ACTINO01-820</name>
</gene>
<dbReference type="EMBL" id="UOEI01000616">
    <property type="protein sequence ID" value="VAW08599.1"/>
    <property type="molecule type" value="Genomic_DNA"/>
</dbReference>
<feature type="domain" description="Tyrosine specific protein phosphatases" evidence="1">
    <location>
        <begin position="85"/>
        <end position="144"/>
    </location>
</feature>